<reference evidence="2 3" key="1">
    <citation type="submission" date="2015-04" db="EMBL/GenBank/DDBJ databases">
        <authorList>
            <person name="Syromyatnikov M.Y."/>
            <person name="Popov V.N."/>
        </authorList>
    </citation>
    <scope>NUCLEOTIDE SEQUENCE [LARGE SCALE GENOMIC DNA]</scope>
</reference>
<dbReference type="SUPFAM" id="SSF143875">
    <property type="entry name" value="ERH-like"/>
    <property type="match status" value="1"/>
</dbReference>
<dbReference type="PANTHER" id="PTHR12373">
    <property type="entry name" value="ENHANCER OF RUDIMENTARY ERH"/>
    <property type="match status" value="1"/>
</dbReference>
<proteinExistence type="inferred from homology"/>
<organism evidence="2 3">
    <name type="scientific">Clunio marinus</name>
    <dbReference type="NCBI Taxonomy" id="568069"/>
    <lineage>
        <taxon>Eukaryota</taxon>
        <taxon>Metazoa</taxon>
        <taxon>Ecdysozoa</taxon>
        <taxon>Arthropoda</taxon>
        <taxon>Hexapoda</taxon>
        <taxon>Insecta</taxon>
        <taxon>Pterygota</taxon>
        <taxon>Neoptera</taxon>
        <taxon>Endopterygota</taxon>
        <taxon>Diptera</taxon>
        <taxon>Nematocera</taxon>
        <taxon>Chironomoidea</taxon>
        <taxon>Chironomidae</taxon>
        <taxon>Clunio</taxon>
    </lineage>
</organism>
<dbReference type="EMBL" id="CVRI01000069">
    <property type="protein sequence ID" value="CRL07015.1"/>
    <property type="molecule type" value="Genomic_DNA"/>
</dbReference>
<dbReference type="STRING" id="568069.A0A1J1J3Q1"/>
<evidence type="ECO:0000256" key="1">
    <source>
        <dbReference type="ARBA" id="ARBA00007491"/>
    </source>
</evidence>
<protein>
    <submittedName>
        <fullName evidence="2">CLUMA_CG020008, isoform A</fullName>
    </submittedName>
</protein>
<comment type="similarity">
    <text evidence="1">Belongs to the E(R) family.</text>
</comment>
<sequence length="107" mass="12744">MVHIILLIQYAGSARTKSWAEFKCSRDCVKYICTMYEENLKKANSHLPQITYDISDLYNYIDDLKDMSCMISRDDSDEYIAYDKGWLKMKIFFVLRNEVNVEEEFID</sequence>
<keyword evidence="3" id="KW-1185">Reference proteome</keyword>
<dbReference type="Gene3D" id="3.30.2260.10">
    <property type="entry name" value="Enhancer of rudimentary"/>
    <property type="match status" value="1"/>
</dbReference>
<evidence type="ECO:0000313" key="2">
    <source>
        <dbReference type="EMBL" id="CRL07015.1"/>
    </source>
</evidence>
<dbReference type="Proteomes" id="UP000183832">
    <property type="component" value="Unassembled WGS sequence"/>
</dbReference>
<dbReference type="PANTHER" id="PTHR12373:SF0">
    <property type="entry name" value="ENHANCER OF RUDIMENTARY HOMOLOG"/>
    <property type="match status" value="1"/>
</dbReference>
<dbReference type="OrthoDB" id="7887808at2759"/>
<dbReference type="InterPro" id="IPR000781">
    <property type="entry name" value="ERH"/>
</dbReference>
<name>A0A1J1J3Q1_9DIPT</name>
<dbReference type="Pfam" id="PF01133">
    <property type="entry name" value="ER"/>
    <property type="match status" value="1"/>
</dbReference>
<dbReference type="AlphaFoldDB" id="A0A1J1J3Q1"/>
<dbReference type="InterPro" id="IPR035912">
    <property type="entry name" value="EHR_sf"/>
</dbReference>
<evidence type="ECO:0000313" key="3">
    <source>
        <dbReference type="Proteomes" id="UP000183832"/>
    </source>
</evidence>
<gene>
    <name evidence="2" type="ORF">CLUMA_CG020008</name>
</gene>
<accession>A0A1J1J3Q1</accession>